<protein>
    <submittedName>
        <fullName evidence="1">Uncharacterized protein</fullName>
    </submittedName>
</protein>
<evidence type="ECO:0000313" key="2">
    <source>
        <dbReference type="Proteomes" id="UP000593573"/>
    </source>
</evidence>
<proteinExistence type="predicted"/>
<organism evidence="1 2">
    <name type="scientific">Gossypium klotzschianum</name>
    <dbReference type="NCBI Taxonomy" id="34286"/>
    <lineage>
        <taxon>Eukaryota</taxon>
        <taxon>Viridiplantae</taxon>
        <taxon>Streptophyta</taxon>
        <taxon>Embryophyta</taxon>
        <taxon>Tracheophyta</taxon>
        <taxon>Spermatophyta</taxon>
        <taxon>Magnoliopsida</taxon>
        <taxon>eudicotyledons</taxon>
        <taxon>Gunneridae</taxon>
        <taxon>Pentapetalae</taxon>
        <taxon>rosids</taxon>
        <taxon>malvids</taxon>
        <taxon>Malvales</taxon>
        <taxon>Malvaceae</taxon>
        <taxon>Malvoideae</taxon>
        <taxon>Gossypium</taxon>
    </lineage>
</organism>
<accession>A0A7J8UY46</accession>
<evidence type="ECO:0000313" key="1">
    <source>
        <dbReference type="EMBL" id="MBA0655222.1"/>
    </source>
</evidence>
<dbReference type="EMBL" id="JABFAB010000008">
    <property type="protein sequence ID" value="MBA0655222.1"/>
    <property type="molecule type" value="Genomic_DNA"/>
</dbReference>
<keyword evidence="2" id="KW-1185">Reference proteome</keyword>
<gene>
    <name evidence="1" type="ORF">Goklo_007726</name>
</gene>
<dbReference type="Proteomes" id="UP000593573">
    <property type="component" value="Unassembled WGS sequence"/>
</dbReference>
<sequence>MVYLSIEYQRSVSVYKHSRWMGNTRSSYL</sequence>
<dbReference type="AlphaFoldDB" id="A0A7J8UY46"/>
<comment type="caution">
    <text evidence="1">The sequence shown here is derived from an EMBL/GenBank/DDBJ whole genome shotgun (WGS) entry which is preliminary data.</text>
</comment>
<reference evidence="1 2" key="1">
    <citation type="journal article" date="2019" name="Genome Biol. Evol.">
        <title>Insights into the evolution of the New World diploid cottons (Gossypium, subgenus Houzingenia) based on genome sequencing.</title>
        <authorList>
            <person name="Grover C.E."/>
            <person name="Arick M.A. 2nd"/>
            <person name="Thrash A."/>
            <person name="Conover J.L."/>
            <person name="Sanders W.S."/>
            <person name="Peterson D.G."/>
            <person name="Frelichowski J.E."/>
            <person name="Scheffler J.A."/>
            <person name="Scheffler B.E."/>
            <person name="Wendel J.F."/>
        </authorList>
    </citation>
    <scope>NUCLEOTIDE SEQUENCE [LARGE SCALE GENOMIC DNA]</scope>
    <source>
        <strain evidence="1">57</strain>
        <tissue evidence="1">Leaf</tissue>
    </source>
</reference>
<name>A0A7J8UY46_9ROSI</name>